<organism evidence="2 3">
    <name type="scientific">Sinocyclocheilus anshuiensis</name>
    <dbReference type="NCBI Taxonomy" id="1608454"/>
    <lineage>
        <taxon>Eukaryota</taxon>
        <taxon>Metazoa</taxon>
        <taxon>Chordata</taxon>
        <taxon>Craniata</taxon>
        <taxon>Vertebrata</taxon>
        <taxon>Euteleostomi</taxon>
        <taxon>Actinopterygii</taxon>
        <taxon>Neopterygii</taxon>
        <taxon>Teleostei</taxon>
        <taxon>Ostariophysi</taxon>
        <taxon>Cypriniformes</taxon>
        <taxon>Cyprinidae</taxon>
        <taxon>Cyprininae</taxon>
        <taxon>Sinocyclocheilus</taxon>
    </lineage>
</organism>
<sequence length="74" mass="8462">MTAGWPPHLRLIITLLYSHSSSSSFHCSVFTRSLFPPVWPYPHSVSWDRKNNPEPWNNLGPTYQNKVNIPATAL</sequence>
<dbReference type="AlphaFoldDB" id="A0A671PCN3"/>
<name>A0A671PCN3_9TELE</name>
<feature type="signal peptide" evidence="1">
    <location>
        <begin position="1"/>
        <end position="23"/>
    </location>
</feature>
<protein>
    <recommendedName>
        <fullName evidence="4">Secreted protein</fullName>
    </recommendedName>
</protein>
<keyword evidence="3" id="KW-1185">Reference proteome</keyword>
<evidence type="ECO:0000313" key="2">
    <source>
        <dbReference type="Ensembl" id="ENSSANP00000055247.1"/>
    </source>
</evidence>
<dbReference type="InterPro" id="IPR010530">
    <property type="entry name" value="B12D"/>
</dbReference>
<evidence type="ECO:0000256" key="1">
    <source>
        <dbReference type="SAM" id="SignalP"/>
    </source>
</evidence>
<reference evidence="2" key="1">
    <citation type="submission" date="2025-08" db="UniProtKB">
        <authorList>
            <consortium name="Ensembl"/>
        </authorList>
    </citation>
    <scope>IDENTIFICATION</scope>
</reference>
<dbReference type="Pfam" id="PF06522">
    <property type="entry name" value="B12D"/>
    <property type="match status" value="1"/>
</dbReference>
<feature type="chain" id="PRO_5025549388" description="Secreted protein" evidence="1">
    <location>
        <begin position="24"/>
        <end position="74"/>
    </location>
</feature>
<accession>A0A671PCN3</accession>
<proteinExistence type="predicted"/>
<dbReference type="Proteomes" id="UP000472260">
    <property type="component" value="Unassembled WGS sequence"/>
</dbReference>
<keyword evidence="1" id="KW-0732">Signal</keyword>
<evidence type="ECO:0008006" key="4">
    <source>
        <dbReference type="Google" id="ProtNLM"/>
    </source>
</evidence>
<evidence type="ECO:0000313" key="3">
    <source>
        <dbReference type="Proteomes" id="UP000472260"/>
    </source>
</evidence>
<reference evidence="2" key="2">
    <citation type="submission" date="2025-09" db="UniProtKB">
        <authorList>
            <consortium name="Ensembl"/>
        </authorList>
    </citation>
    <scope>IDENTIFICATION</scope>
</reference>
<dbReference type="Ensembl" id="ENSSANT00000058785.1">
    <property type="protein sequence ID" value="ENSSANP00000055247.1"/>
    <property type="gene ID" value="ENSSANG00000027657.1"/>
</dbReference>